<evidence type="ECO:0000313" key="2">
    <source>
        <dbReference type="EMBL" id="GJJ67699.1"/>
    </source>
</evidence>
<reference evidence="2" key="1">
    <citation type="submission" date="2021-11" db="EMBL/GenBank/DDBJ databases">
        <authorList>
            <person name="Herlambang A."/>
            <person name="Guo Y."/>
            <person name="Takashima Y."/>
            <person name="Nishizawa T."/>
        </authorList>
    </citation>
    <scope>NUCLEOTIDE SEQUENCE</scope>
    <source>
        <strain evidence="2">E1425</strain>
    </source>
</reference>
<feature type="region of interest" description="Disordered" evidence="1">
    <location>
        <begin position="394"/>
        <end position="425"/>
    </location>
</feature>
<gene>
    <name evidence="2" type="ORF">EMPS_00045</name>
</gene>
<dbReference type="OrthoDB" id="2345144at2759"/>
<accession>A0A9P3GYZ2</accession>
<sequence>MSNLVFSIPELTDAIADYLDRSDLVCLLRVSRLLYPAFAPRLWRHVTVRGYTLYLAALFPKLASATASPSFGIFKSTPPLAGLIRNSHWIQSVTIQWDDNLQFHSSPISQLIPQREGGPSVFFSWPEDPSEVLIHKAIKRLYPCPGQALSKEMAQQQMKLQLHLYKMLPGHLQAAVFAALLEKIGEARAMYQTWQKNRPRGPIRPWTSLSIISKGTIRPVHAASGPCGTGHFQHSLYRCSQIFRDMAISFVLQAALRATTNADTAIDPTVENPFFTSDSTTQEERCSLENLTVARCDGFGALSVFVLIQSPALAKSLKRLDIRGCANFRSEEMHVLLESLPHLERVDFRARHEALMRYAGIAPRRRMNQGGPVKTEVDYFCAPQHQFLDRLMMEPQKQRSDTRPSEEYAIQRENEGSTSNVRSTQGTWSCASSLKVFRIGINNSESTVGSEPLNPNLPVVNPSRVACPGEYRWFYELVAPLTNLRELCLVTGFLNWTEQSPLQIDVKHGLDLWQGLKTIELFDFEGLILPWRDMWDGRHCEKEDKDQTRKVDVQWIGQHWPRLRIIKGLWYRHQMIEANPEDLPKSVQWLKENRPEVKAPLSLWPREWGSPETEEEDLFIHGYHG</sequence>
<protein>
    <recommendedName>
        <fullName evidence="4">F-box domain-containing protein</fullName>
    </recommendedName>
</protein>
<comment type="caution">
    <text evidence="2">The sequence shown here is derived from an EMBL/GenBank/DDBJ whole genome shotgun (WGS) entry which is preliminary data.</text>
</comment>
<feature type="compositionally biased region" description="Polar residues" evidence="1">
    <location>
        <begin position="416"/>
        <end position="425"/>
    </location>
</feature>
<evidence type="ECO:0000313" key="3">
    <source>
        <dbReference type="Proteomes" id="UP000827284"/>
    </source>
</evidence>
<feature type="compositionally biased region" description="Basic and acidic residues" evidence="1">
    <location>
        <begin position="394"/>
        <end position="415"/>
    </location>
</feature>
<dbReference type="Proteomes" id="UP000827284">
    <property type="component" value="Unassembled WGS sequence"/>
</dbReference>
<dbReference type="EMBL" id="BQFW01000001">
    <property type="protein sequence ID" value="GJJ67699.1"/>
    <property type="molecule type" value="Genomic_DNA"/>
</dbReference>
<reference evidence="2" key="2">
    <citation type="journal article" date="2022" name="Microbiol. Resour. Announc.">
        <title>Whole-Genome Sequence of Entomortierella parvispora E1425, a Mucoromycotan Fungus Associated with Burkholderiaceae-Related Endosymbiotic Bacteria.</title>
        <authorList>
            <person name="Herlambang A."/>
            <person name="Guo Y."/>
            <person name="Takashima Y."/>
            <person name="Narisawa K."/>
            <person name="Ohta H."/>
            <person name="Nishizawa T."/>
        </authorList>
    </citation>
    <scope>NUCLEOTIDE SEQUENCE</scope>
    <source>
        <strain evidence="2">E1425</strain>
    </source>
</reference>
<name>A0A9P3GYZ2_9FUNG</name>
<organism evidence="2 3">
    <name type="scientific">Entomortierella parvispora</name>
    <dbReference type="NCBI Taxonomy" id="205924"/>
    <lineage>
        <taxon>Eukaryota</taxon>
        <taxon>Fungi</taxon>
        <taxon>Fungi incertae sedis</taxon>
        <taxon>Mucoromycota</taxon>
        <taxon>Mortierellomycotina</taxon>
        <taxon>Mortierellomycetes</taxon>
        <taxon>Mortierellales</taxon>
        <taxon>Mortierellaceae</taxon>
        <taxon>Entomortierella</taxon>
    </lineage>
</organism>
<evidence type="ECO:0000256" key="1">
    <source>
        <dbReference type="SAM" id="MobiDB-lite"/>
    </source>
</evidence>
<keyword evidence="3" id="KW-1185">Reference proteome</keyword>
<proteinExistence type="predicted"/>
<evidence type="ECO:0008006" key="4">
    <source>
        <dbReference type="Google" id="ProtNLM"/>
    </source>
</evidence>
<dbReference type="AlphaFoldDB" id="A0A9P3GYZ2"/>